<dbReference type="RefSeq" id="WP_055162656.1">
    <property type="nucleotide sequence ID" value="NZ_CABIWZ010000021.1"/>
</dbReference>
<reference evidence="8 9" key="1">
    <citation type="submission" date="2015-09" db="EMBL/GenBank/DDBJ databases">
        <authorList>
            <consortium name="Pathogen Informatics"/>
        </authorList>
    </citation>
    <scope>NUCLEOTIDE SEQUENCE [LARGE SCALE GENOMIC DNA]</scope>
    <source>
        <strain evidence="8 9">2789STDY5608828</strain>
    </source>
</reference>
<dbReference type="CDD" id="cd19133">
    <property type="entry name" value="AKR_AKR5F1"/>
    <property type="match status" value="1"/>
</dbReference>
<protein>
    <submittedName>
        <fullName evidence="8">Uncharacterized oxidoreductase MSMEG_2408</fullName>
        <ecNumber evidence="8">1.-.-.-</ecNumber>
    </submittedName>
</protein>
<evidence type="ECO:0000256" key="5">
    <source>
        <dbReference type="PIRSR" id="PIRSR000097-2"/>
    </source>
</evidence>
<dbReference type="FunFam" id="3.20.20.100:FF:000015">
    <property type="entry name" value="Oxidoreductase, aldo/keto reductase family"/>
    <property type="match status" value="1"/>
</dbReference>
<dbReference type="InterPro" id="IPR018170">
    <property type="entry name" value="Aldo/ket_reductase_CS"/>
</dbReference>
<name>A0A174BUD4_9FIRM</name>
<evidence type="ECO:0000256" key="4">
    <source>
        <dbReference type="PIRSR" id="PIRSR000097-1"/>
    </source>
</evidence>
<dbReference type="EMBL" id="CYYU01000021">
    <property type="protein sequence ID" value="CUO03280.1"/>
    <property type="molecule type" value="Genomic_DNA"/>
</dbReference>
<dbReference type="STRING" id="187979.ERS852385_01969"/>
<feature type="domain" description="NADP-dependent oxidoreductase" evidence="7">
    <location>
        <begin position="20"/>
        <end position="257"/>
    </location>
</feature>
<evidence type="ECO:0000313" key="9">
    <source>
        <dbReference type="Proteomes" id="UP000095546"/>
    </source>
</evidence>
<dbReference type="PRINTS" id="PR00069">
    <property type="entry name" value="ALDKETRDTASE"/>
</dbReference>
<dbReference type="InterPro" id="IPR036812">
    <property type="entry name" value="NAD(P)_OxRdtase_dom_sf"/>
</dbReference>
<dbReference type="PIRSF" id="PIRSF000097">
    <property type="entry name" value="AKR"/>
    <property type="match status" value="1"/>
</dbReference>
<evidence type="ECO:0000259" key="7">
    <source>
        <dbReference type="Pfam" id="PF00248"/>
    </source>
</evidence>
<dbReference type="InterPro" id="IPR023210">
    <property type="entry name" value="NADP_OxRdtase_dom"/>
</dbReference>
<evidence type="ECO:0000256" key="1">
    <source>
        <dbReference type="ARBA" id="ARBA00007905"/>
    </source>
</evidence>
<dbReference type="Gene3D" id="3.20.20.100">
    <property type="entry name" value="NADP-dependent oxidoreductase domain"/>
    <property type="match status" value="1"/>
</dbReference>
<evidence type="ECO:0000256" key="3">
    <source>
        <dbReference type="ARBA" id="ARBA00023002"/>
    </source>
</evidence>
<feature type="binding site" evidence="5">
    <location>
        <position position="106"/>
    </location>
    <ligand>
        <name>substrate</name>
    </ligand>
</feature>
<dbReference type="SUPFAM" id="SSF51430">
    <property type="entry name" value="NAD(P)-linked oxidoreductase"/>
    <property type="match status" value="1"/>
</dbReference>
<dbReference type="AlphaFoldDB" id="A0A174BUD4"/>
<evidence type="ECO:0000256" key="2">
    <source>
        <dbReference type="ARBA" id="ARBA00022857"/>
    </source>
</evidence>
<dbReference type="PANTHER" id="PTHR43827:SF3">
    <property type="entry name" value="NADP-DEPENDENT OXIDOREDUCTASE DOMAIN-CONTAINING PROTEIN"/>
    <property type="match status" value="1"/>
</dbReference>
<dbReference type="Pfam" id="PF00248">
    <property type="entry name" value="Aldo_ket_red"/>
    <property type="match status" value="1"/>
</dbReference>
<keyword evidence="3 8" id="KW-0560">Oxidoreductase</keyword>
<comment type="similarity">
    <text evidence="1">Belongs to the aldo/keto reductase family.</text>
</comment>
<dbReference type="Proteomes" id="UP000095546">
    <property type="component" value="Unassembled WGS sequence"/>
</dbReference>
<feature type="active site" description="Proton donor" evidence="4">
    <location>
        <position position="48"/>
    </location>
</feature>
<evidence type="ECO:0000256" key="6">
    <source>
        <dbReference type="PIRSR" id="PIRSR000097-3"/>
    </source>
</evidence>
<accession>A0A174BUD4</accession>
<dbReference type="OrthoDB" id="9804790at2"/>
<dbReference type="InterPro" id="IPR020471">
    <property type="entry name" value="AKR"/>
</dbReference>
<dbReference type="PANTHER" id="PTHR43827">
    <property type="entry name" value="2,5-DIKETO-D-GLUCONIC ACID REDUCTASE"/>
    <property type="match status" value="1"/>
</dbReference>
<dbReference type="PROSITE" id="PS00798">
    <property type="entry name" value="ALDOKETO_REDUCTASE_1"/>
    <property type="match status" value="1"/>
</dbReference>
<organism evidence="8 9">
    <name type="scientific">Mitsuokella jalaludinii</name>
    <dbReference type="NCBI Taxonomy" id="187979"/>
    <lineage>
        <taxon>Bacteria</taxon>
        <taxon>Bacillati</taxon>
        <taxon>Bacillota</taxon>
        <taxon>Negativicutes</taxon>
        <taxon>Selenomonadales</taxon>
        <taxon>Selenomonadaceae</taxon>
        <taxon>Mitsuokella</taxon>
    </lineage>
</organism>
<sequence length="282" mass="32631">MEYVTLNNGIKMPQLGYGVYQTKPSETEKAVSTALEVGYRLIDTAASYGNEEGVGEAIKKSGLPREELFVTTKLWVQDHGYDNTLKAFDTSMKKLGLDYLDLYLIHKPYGDYYGAWRAMERLYKEGRIRAIGVTSFWNERLADLFNCNEVKPAVNQIETNVWNQKWDEAAFMKQHHIQQEAWAPFAEGNNDVFKNPVLLQIAHKYNKTTGQVMLRWLLQRGIVVIPKSVHKERMEENMNVFDFQLDETDMEAIRSLDTKKSTIYDEMDPQISLFIGSRKIHD</sequence>
<dbReference type="GO" id="GO:0016616">
    <property type="term" value="F:oxidoreductase activity, acting on the CH-OH group of donors, NAD or NADP as acceptor"/>
    <property type="evidence" value="ECO:0007669"/>
    <property type="project" value="UniProtKB-ARBA"/>
</dbReference>
<gene>
    <name evidence="8" type="ORF">ERS852385_01969</name>
</gene>
<keyword evidence="2" id="KW-0521">NADP</keyword>
<keyword evidence="9" id="KW-1185">Reference proteome</keyword>
<feature type="site" description="Lowers pKa of active site Tyr" evidence="6">
    <location>
        <position position="73"/>
    </location>
</feature>
<evidence type="ECO:0000313" key="8">
    <source>
        <dbReference type="EMBL" id="CUO03280.1"/>
    </source>
</evidence>
<proteinExistence type="inferred from homology"/>
<dbReference type="PROSITE" id="PS00063">
    <property type="entry name" value="ALDOKETO_REDUCTASE_3"/>
    <property type="match status" value="1"/>
</dbReference>
<dbReference type="EC" id="1.-.-.-" evidence="8"/>